<dbReference type="EMBL" id="JAEPRA010000007">
    <property type="protein sequence ID" value="KAG2183107.1"/>
    <property type="molecule type" value="Genomic_DNA"/>
</dbReference>
<dbReference type="Pfam" id="PF04818">
    <property type="entry name" value="CID"/>
    <property type="match status" value="1"/>
</dbReference>
<feature type="compositionally biased region" description="Basic residues" evidence="2">
    <location>
        <begin position="350"/>
        <end position="359"/>
    </location>
</feature>
<dbReference type="PANTHER" id="PTHR12323">
    <property type="entry name" value="SR-RELATED CTD ASSOCIATED FACTOR 6"/>
    <property type="match status" value="1"/>
</dbReference>
<dbReference type="PROSITE" id="PS50158">
    <property type="entry name" value="ZF_CCHC"/>
    <property type="match status" value="1"/>
</dbReference>
<keyword evidence="5" id="KW-1185">Reference proteome</keyword>
<feature type="region of interest" description="Disordered" evidence="2">
    <location>
        <begin position="312"/>
        <end position="485"/>
    </location>
</feature>
<protein>
    <recommendedName>
        <fullName evidence="3">CCHC-type domain-containing protein</fullName>
    </recommendedName>
</protein>
<feature type="compositionally biased region" description="Basic and acidic residues" evidence="2">
    <location>
        <begin position="319"/>
        <end position="349"/>
    </location>
</feature>
<name>A0A8H7PZF8_9FUNG</name>
<dbReference type="GO" id="GO:0008270">
    <property type="term" value="F:zinc ion binding"/>
    <property type="evidence" value="ECO:0007669"/>
    <property type="project" value="UniProtKB-KW"/>
</dbReference>
<keyword evidence="1" id="KW-0862">Zinc</keyword>
<dbReference type="GO" id="GO:0006874">
    <property type="term" value="P:intracellular calcium ion homeostasis"/>
    <property type="evidence" value="ECO:0007669"/>
    <property type="project" value="TreeGrafter"/>
</dbReference>
<accession>A0A8H7PZF8</accession>
<organism evidence="4 5">
    <name type="scientific">Umbelopsis vinacea</name>
    <dbReference type="NCBI Taxonomy" id="44442"/>
    <lineage>
        <taxon>Eukaryota</taxon>
        <taxon>Fungi</taxon>
        <taxon>Fungi incertae sedis</taxon>
        <taxon>Mucoromycota</taxon>
        <taxon>Mucoromycotina</taxon>
        <taxon>Umbelopsidomycetes</taxon>
        <taxon>Umbelopsidales</taxon>
        <taxon>Umbelopsidaceae</taxon>
        <taxon>Umbelopsis</taxon>
    </lineage>
</organism>
<dbReference type="OrthoDB" id="21470at2759"/>
<evidence type="ECO:0000313" key="4">
    <source>
        <dbReference type="EMBL" id="KAG2183107.1"/>
    </source>
</evidence>
<dbReference type="GO" id="GO:0003676">
    <property type="term" value="F:nucleic acid binding"/>
    <property type="evidence" value="ECO:0007669"/>
    <property type="project" value="InterPro"/>
</dbReference>
<reference evidence="4" key="1">
    <citation type="submission" date="2020-12" db="EMBL/GenBank/DDBJ databases">
        <title>Metabolic potential, ecology and presence of endohyphal bacteria is reflected in genomic diversity of Mucoromycotina.</title>
        <authorList>
            <person name="Muszewska A."/>
            <person name="Okrasinska A."/>
            <person name="Steczkiewicz K."/>
            <person name="Drgas O."/>
            <person name="Orlowska M."/>
            <person name="Perlinska-Lenart U."/>
            <person name="Aleksandrzak-Piekarczyk T."/>
            <person name="Szatraj K."/>
            <person name="Zielenkiewicz U."/>
            <person name="Pilsyk S."/>
            <person name="Malc E."/>
            <person name="Mieczkowski P."/>
            <person name="Kruszewska J.S."/>
            <person name="Biernat P."/>
            <person name="Pawlowska J."/>
        </authorList>
    </citation>
    <scope>NUCLEOTIDE SEQUENCE</scope>
    <source>
        <strain evidence="4">WA0000051536</strain>
    </source>
</reference>
<dbReference type="SUPFAM" id="SSF57756">
    <property type="entry name" value="Retrovirus zinc finger-like domains"/>
    <property type="match status" value="1"/>
</dbReference>
<dbReference type="Gene3D" id="4.10.60.10">
    <property type="entry name" value="Zinc finger, CCHC-type"/>
    <property type="match status" value="1"/>
</dbReference>
<dbReference type="InterPro" id="IPR006569">
    <property type="entry name" value="CID_dom"/>
</dbReference>
<evidence type="ECO:0000256" key="1">
    <source>
        <dbReference type="PROSITE-ProRule" id="PRU00047"/>
    </source>
</evidence>
<sequence length="514" mass="58606">MNQQRVLDPAALSDPTTAYQAFARVLMTTSHGESTIKDAEEIWTLLHKTILECSRAHVEAGKSWIAKHCKQPTQLESLFDLMIALARSKSAFKDRLHLIYLVNDLLAYGDRKEIPWIKDTLYPKLVIFLRLAYHCQGCDQSQQNQVLKVNVNSLFKVGGTVITIWREKEYFGPPVVTMIQNAVIMSSHTLDANHLTKHKSEIPNTENNRAPVQMMVPGTVLPDMPKKSYFELPVGPMISLAKLEYTPYSPIQSTLLSMTQRMAPTQELSQAVEQYYNDIAFANDEKFDAEGWENGYLDSYFEDMRHRKGKAADIQAQRKLVEESRLRQRNDRRSGSPDTSHRVGSESRGRRSSRSRGRRRSESKSKYQRRRSYSDSRSRSPSPRGGRRRTPTRSRSPRSRNHQRRSPPVSRGIGFSSSSDTRMPQGEGQSAYYGNDWVTPRTGLGAGPEFTQTGDAPPSYDTSKNSDAFDAYRRNRSYTYSRDTNPRRNDPLTCFKCHKPGHLARDCTSSMTPY</sequence>
<evidence type="ECO:0000259" key="3">
    <source>
        <dbReference type="PROSITE" id="PS50158"/>
    </source>
</evidence>
<feature type="domain" description="CCHC-type" evidence="3">
    <location>
        <begin position="494"/>
        <end position="509"/>
    </location>
</feature>
<feature type="compositionally biased region" description="Polar residues" evidence="2">
    <location>
        <begin position="450"/>
        <end position="466"/>
    </location>
</feature>
<dbReference type="Pfam" id="PF25127">
    <property type="entry name" value="DUF7819"/>
    <property type="match status" value="1"/>
</dbReference>
<keyword evidence="1" id="KW-0479">Metal-binding</keyword>
<comment type="caution">
    <text evidence="4">The sequence shown here is derived from an EMBL/GenBank/DDBJ whole genome shotgun (WGS) entry which is preliminary data.</text>
</comment>
<dbReference type="InterPro" id="IPR056721">
    <property type="entry name" value="DUF7819"/>
</dbReference>
<dbReference type="Proteomes" id="UP000612746">
    <property type="component" value="Unassembled WGS sequence"/>
</dbReference>
<dbReference type="InterPro" id="IPR008942">
    <property type="entry name" value="ENTH_VHS"/>
</dbReference>
<dbReference type="AlphaFoldDB" id="A0A8H7PZF8"/>
<dbReference type="GO" id="GO:0048471">
    <property type="term" value="C:perinuclear region of cytoplasm"/>
    <property type="evidence" value="ECO:0007669"/>
    <property type="project" value="TreeGrafter"/>
</dbReference>
<dbReference type="PANTHER" id="PTHR12323:SF0">
    <property type="entry name" value="CALCIUM HOMEOSTASIS ENDOPLASMIC RETICULUM PROTEIN"/>
    <property type="match status" value="1"/>
</dbReference>
<keyword evidence="1" id="KW-0863">Zinc-finger</keyword>
<proteinExistence type="predicted"/>
<dbReference type="Pfam" id="PF00098">
    <property type="entry name" value="zf-CCHC"/>
    <property type="match status" value="1"/>
</dbReference>
<gene>
    <name evidence="4" type="ORF">INT44_006088</name>
</gene>
<dbReference type="SMART" id="SM00343">
    <property type="entry name" value="ZnF_C2HC"/>
    <property type="match status" value="1"/>
</dbReference>
<dbReference type="Gene3D" id="1.25.40.90">
    <property type="match status" value="1"/>
</dbReference>
<evidence type="ECO:0000256" key="2">
    <source>
        <dbReference type="SAM" id="MobiDB-lite"/>
    </source>
</evidence>
<dbReference type="InterPro" id="IPR036875">
    <property type="entry name" value="Znf_CCHC_sf"/>
</dbReference>
<evidence type="ECO:0000313" key="5">
    <source>
        <dbReference type="Proteomes" id="UP000612746"/>
    </source>
</evidence>
<feature type="compositionally biased region" description="Basic residues" evidence="2">
    <location>
        <begin position="385"/>
        <end position="405"/>
    </location>
</feature>
<dbReference type="InterPro" id="IPR001878">
    <property type="entry name" value="Znf_CCHC"/>
</dbReference>